<comment type="caution">
    <text evidence="1">The sequence shown here is derived from an EMBL/GenBank/DDBJ whole genome shotgun (WGS) entry which is preliminary data.</text>
</comment>
<keyword evidence="2" id="KW-1185">Reference proteome</keyword>
<evidence type="ECO:0000313" key="2">
    <source>
        <dbReference type="Proteomes" id="UP000564885"/>
    </source>
</evidence>
<accession>A0A849IE89</accession>
<dbReference type="EMBL" id="JABEPP010000006">
    <property type="protein sequence ID" value="NNM74769.1"/>
    <property type="molecule type" value="Genomic_DNA"/>
</dbReference>
<dbReference type="RefSeq" id="WP_171220217.1">
    <property type="nucleotide sequence ID" value="NZ_JABEPP010000006.1"/>
</dbReference>
<dbReference type="Proteomes" id="UP000564885">
    <property type="component" value="Unassembled WGS sequence"/>
</dbReference>
<dbReference type="AlphaFoldDB" id="A0A849IE89"/>
<organism evidence="1 2">
    <name type="scientific">Enterovirga aerilata</name>
    <dbReference type="NCBI Taxonomy" id="2730920"/>
    <lineage>
        <taxon>Bacteria</taxon>
        <taxon>Pseudomonadati</taxon>
        <taxon>Pseudomonadota</taxon>
        <taxon>Alphaproteobacteria</taxon>
        <taxon>Hyphomicrobiales</taxon>
        <taxon>Methylobacteriaceae</taxon>
        <taxon>Enterovirga</taxon>
    </lineage>
</organism>
<gene>
    <name evidence="1" type="ORF">HJG44_20620</name>
</gene>
<protein>
    <submittedName>
        <fullName evidence="1">Uncharacterized protein</fullName>
    </submittedName>
</protein>
<evidence type="ECO:0000313" key="1">
    <source>
        <dbReference type="EMBL" id="NNM74769.1"/>
    </source>
</evidence>
<reference evidence="1 2" key="1">
    <citation type="submission" date="2020-04" db="EMBL/GenBank/DDBJ databases">
        <title>Enterovirga sp. isolate from soil.</title>
        <authorList>
            <person name="Chea S."/>
            <person name="Kim D.-U."/>
        </authorList>
    </citation>
    <scope>NUCLEOTIDE SEQUENCE [LARGE SCALE GENOMIC DNA]</scope>
    <source>
        <strain evidence="1 2">DB1703</strain>
    </source>
</reference>
<name>A0A849IE89_9HYPH</name>
<sequence length="136" mass="14447">MTTEFPTPKGFAAVTVDSPEGAFLADLCDKVSQGLAAMMDIACRAGINPEGVAHLMASCFGQTVGRIAAGETFDPEIRDADRPKLIGPHSQAEFADALCTAVRANIDLAFAQARAWYSPENKQRREFISAPVMGSA</sequence>
<proteinExistence type="predicted"/>